<evidence type="ECO:0000313" key="3">
    <source>
        <dbReference type="EMBL" id="SVD01735.1"/>
    </source>
</evidence>
<reference evidence="3" key="1">
    <citation type="submission" date="2018-05" db="EMBL/GenBank/DDBJ databases">
        <authorList>
            <person name="Lanie J.A."/>
            <person name="Ng W.-L."/>
            <person name="Kazmierczak K.M."/>
            <person name="Andrzejewski T.M."/>
            <person name="Davidsen T.M."/>
            <person name="Wayne K.J."/>
            <person name="Tettelin H."/>
            <person name="Glass J.I."/>
            <person name="Rusch D."/>
            <person name="Podicherti R."/>
            <person name="Tsui H.-C.T."/>
            <person name="Winkler M.E."/>
        </authorList>
    </citation>
    <scope>NUCLEOTIDE SEQUENCE</scope>
</reference>
<accession>A0A382RX39</accession>
<dbReference type="PRINTS" id="PR00080">
    <property type="entry name" value="SDRFAMILY"/>
</dbReference>
<dbReference type="EMBL" id="UINC01124527">
    <property type="protein sequence ID" value="SVD01735.1"/>
    <property type="molecule type" value="Genomic_DNA"/>
</dbReference>
<dbReference type="InterPro" id="IPR036291">
    <property type="entry name" value="NAD(P)-bd_dom_sf"/>
</dbReference>
<name>A0A382RX39_9ZZZZ</name>
<dbReference type="GO" id="GO:0016616">
    <property type="term" value="F:oxidoreductase activity, acting on the CH-OH group of donors, NAD or NADP as acceptor"/>
    <property type="evidence" value="ECO:0007669"/>
    <property type="project" value="TreeGrafter"/>
</dbReference>
<evidence type="ECO:0000256" key="2">
    <source>
        <dbReference type="ARBA" id="ARBA00023002"/>
    </source>
</evidence>
<sequence>MKGKVAIVTGSGRGLGKAFAISMVKQGIEVCIAEIDKNLGQDVKILMNSSGVRVEYFHTDVSDENSVKACCDFVRSQFGRVDILINNAGNTGLLPSKDITPKFWERVLEVNLISTFRCSRIFGQEMIRQGHGGNIVNVSSIASLSTFPMRTSYIAAKAGINGLTKTLALEWARYGIRVNAVAPGMTRTERGKDLEKLNFGALREELYTPRIPLGRRAL</sequence>
<dbReference type="CDD" id="cd05233">
    <property type="entry name" value="SDR_c"/>
    <property type="match status" value="1"/>
</dbReference>
<dbReference type="AlphaFoldDB" id="A0A382RX39"/>
<dbReference type="PANTHER" id="PTHR42760:SF115">
    <property type="entry name" value="3-OXOACYL-[ACYL-CARRIER-PROTEIN] REDUCTASE FABG"/>
    <property type="match status" value="1"/>
</dbReference>
<dbReference type="InterPro" id="IPR002347">
    <property type="entry name" value="SDR_fam"/>
</dbReference>
<comment type="similarity">
    <text evidence="1">Belongs to the short-chain dehydrogenases/reductases (SDR) family.</text>
</comment>
<dbReference type="PRINTS" id="PR00081">
    <property type="entry name" value="GDHRDH"/>
</dbReference>
<dbReference type="FunFam" id="3.40.50.720:FF:000084">
    <property type="entry name" value="Short-chain dehydrogenase reductase"/>
    <property type="match status" value="1"/>
</dbReference>
<feature type="non-terminal residue" evidence="3">
    <location>
        <position position="218"/>
    </location>
</feature>
<protein>
    <submittedName>
        <fullName evidence="3">Uncharacterized protein</fullName>
    </submittedName>
</protein>
<organism evidence="3">
    <name type="scientific">marine metagenome</name>
    <dbReference type="NCBI Taxonomy" id="408172"/>
    <lineage>
        <taxon>unclassified sequences</taxon>
        <taxon>metagenomes</taxon>
        <taxon>ecological metagenomes</taxon>
    </lineage>
</organism>
<dbReference type="PANTHER" id="PTHR42760">
    <property type="entry name" value="SHORT-CHAIN DEHYDROGENASES/REDUCTASES FAMILY MEMBER"/>
    <property type="match status" value="1"/>
</dbReference>
<keyword evidence="2" id="KW-0560">Oxidoreductase</keyword>
<evidence type="ECO:0000256" key="1">
    <source>
        <dbReference type="ARBA" id="ARBA00006484"/>
    </source>
</evidence>
<proteinExistence type="inferred from homology"/>
<dbReference type="Gene3D" id="3.40.50.720">
    <property type="entry name" value="NAD(P)-binding Rossmann-like Domain"/>
    <property type="match status" value="1"/>
</dbReference>
<dbReference type="Pfam" id="PF00106">
    <property type="entry name" value="adh_short"/>
    <property type="match status" value="1"/>
</dbReference>
<gene>
    <name evidence="3" type="ORF">METZ01_LOCUS354589</name>
</gene>
<dbReference type="SUPFAM" id="SSF51735">
    <property type="entry name" value="NAD(P)-binding Rossmann-fold domains"/>
    <property type="match status" value="1"/>
</dbReference>